<dbReference type="InterPro" id="IPR050351">
    <property type="entry name" value="BphY/WalK/GraS-like"/>
</dbReference>
<dbReference type="InterPro" id="IPR000700">
    <property type="entry name" value="PAS-assoc_C"/>
</dbReference>
<evidence type="ECO:0000313" key="16">
    <source>
        <dbReference type="Proteomes" id="UP000005233"/>
    </source>
</evidence>
<dbReference type="Proteomes" id="UP000005233">
    <property type="component" value="Chromosome"/>
</dbReference>
<dbReference type="InterPro" id="IPR003594">
    <property type="entry name" value="HATPase_dom"/>
</dbReference>
<dbReference type="GO" id="GO:0000155">
    <property type="term" value="F:phosphorelay sensor kinase activity"/>
    <property type="evidence" value="ECO:0007669"/>
    <property type="project" value="InterPro"/>
</dbReference>
<keyword evidence="6" id="KW-0812">Transmembrane</keyword>
<keyword evidence="8 15" id="KW-0418">Kinase</keyword>
<accession>H8I774</accession>
<dbReference type="SUPFAM" id="SSF55874">
    <property type="entry name" value="ATPase domain of HSP90 chaperone/DNA topoisomerase II/histidine kinase"/>
    <property type="match status" value="1"/>
</dbReference>
<dbReference type="KEGG" id="mez:Mtc_1573"/>
<dbReference type="InterPro" id="IPR004358">
    <property type="entry name" value="Sig_transdc_His_kin-like_C"/>
</dbReference>
<keyword evidence="9" id="KW-0067">ATP-binding</keyword>
<keyword evidence="7" id="KW-0547">Nucleotide-binding</keyword>
<keyword evidence="11" id="KW-0902">Two-component regulatory system</keyword>
<feature type="domain" description="Histidine kinase" evidence="13">
    <location>
        <begin position="150"/>
        <end position="366"/>
    </location>
</feature>
<dbReference type="Gene3D" id="3.30.450.20">
    <property type="entry name" value="PAS domain"/>
    <property type="match status" value="1"/>
</dbReference>
<dbReference type="InterPro" id="IPR000014">
    <property type="entry name" value="PAS"/>
</dbReference>
<protein>
    <recommendedName>
        <fullName evidence="3">histidine kinase</fullName>
        <ecNumber evidence="3">2.7.13.3</ecNumber>
    </recommendedName>
</protein>
<keyword evidence="16" id="KW-1185">Reference proteome</keyword>
<dbReference type="InterPro" id="IPR005467">
    <property type="entry name" value="His_kinase_dom"/>
</dbReference>
<dbReference type="PANTHER" id="PTHR42878:SF7">
    <property type="entry name" value="SENSOR HISTIDINE KINASE GLRK"/>
    <property type="match status" value="1"/>
</dbReference>
<dbReference type="PROSITE" id="PS50109">
    <property type="entry name" value="HIS_KIN"/>
    <property type="match status" value="1"/>
</dbReference>
<evidence type="ECO:0000259" key="14">
    <source>
        <dbReference type="PROSITE" id="PS50113"/>
    </source>
</evidence>
<keyword evidence="12" id="KW-0472">Membrane</keyword>
<dbReference type="PANTHER" id="PTHR42878">
    <property type="entry name" value="TWO-COMPONENT HISTIDINE KINASE"/>
    <property type="match status" value="1"/>
</dbReference>
<dbReference type="OrthoDB" id="3369at2157"/>
<dbReference type="SUPFAM" id="SSF55785">
    <property type="entry name" value="PYP-like sensor domain (PAS domain)"/>
    <property type="match status" value="1"/>
</dbReference>
<evidence type="ECO:0000256" key="8">
    <source>
        <dbReference type="ARBA" id="ARBA00022777"/>
    </source>
</evidence>
<keyword evidence="10" id="KW-1133">Transmembrane helix</keyword>
<keyword evidence="4" id="KW-0597">Phosphoprotein</keyword>
<dbReference type="EMBL" id="CP003243">
    <property type="protein sequence ID" value="AFD00325.1"/>
    <property type="molecule type" value="Genomic_DNA"/>
</dbReference>
<name>H8I774_METCZ</name>
<dbReference type="GO" id="GO:0030295">
    <property type="term" value="F:protein kinase activator activity"/>
    <property type="evidence" value="ECO:0007669"/>
    <property type="project" value="TreeGrafter"/>
</dbReference>
<evidence type="ECO:0000256" key="3">
    <source>
        <dbReference type="ARBA" id="ARBA00012438"/>
    </source>
</evidence>
<evidence type="ECO:0000256" key="6">
    <source>
        <dbReference type="ARBA" id="ARBA00022692"/>
    </source>
</evidence>
<dbReference type="InterPro" id="IPR035965">
    <property type="entry name" value="PAS-like_dom_sf"/>
</dbReference>
<dbReference type="RefSeq" id="WP_014406156.1">
    <property type="nucleotide sequence ID" value="NC_017034.1"/>
</dbReference>
<dbReference type="CDD" id="cd00075">
    <property type="entry name" value="HATPase"/>
    <property type="match status" value="1"/>
</dbReference>
<dbReference type="Pfam" id="PF02518">
    <property type="entry name" value="HATPase_c"/>
    <property type="match status" value="1"/>
</dbReference>
<evidence type="ECO:0000259" key="13">
    <source>
        <dbReference type="PROSITE" id="PS50109"/>
    </source>
</evidence>
<evidence type="ECO:0000256" key="2">
    <source>
        <dbReference type="ARBA" id="ARBA00004141"/>
    </source>
</evidence>
<feature type="domain" description="PAC" evidence="14">
    <location>
        <begin position="86"/>
        <end position="139"/>
    </location>
</feature>
<dbReference type="EC" id="2.7.13.3" evidence="3"/>
<gene>
    <name evidence="15" type="ordered locus">Mtc_1573</name>
</gene>
<evidence type="ECO:0000256" key="7">
    <source>
        <dbReference type="ARBA" id="ARBA00022741"/>
    </source>
</evidence>
<dbReference type="PRINTS" id="PR00344">
    <property type="entry name" value="BCTRLSENSOR"/>
</dbReference>
<dbReference type="HOGENOM" id="CLU_000445_114_58_2"/>
<comment type="catalytic activity">
    <reaction evidence="1">
        <text>ATP + protein L-histidine = ADP + protein N-phospho-L-histidine.</text>
        <dbReference type="EC" id="2.7.13.3"/>
    </reaction>
</comment>
<dbReference type="STRING" id="1041930.Mtc_1573"/>
<evidence type="ECO:0000256" key="1">
    <source>
        <dbReference type="ARBA" id="ARBA00000085"/>
    </source>
</evidence>
<comment type="subcellular location">
    <subcellularLocation>
        <location evidence="2">Membrane</location>
        <topology evidence="2">Multi-pass membrane protein</topology>
    </subcellularLocation>
</comment>
<keyword evidence="5" id="KW-0808">Transferase</keyword>
<evidence type="ECO:0000256" key="4">
    <source>
        <dbReference type="ARBA" id="ARBA00022553"/>
    </source>
</evidence>
<evidence type="ECO:0000313" key="15">
    <source>
        <dbReference type="EMBL" id="AFD00325.1"/>
    </source>
</evidence>
<dbReference type="SMART" id="SM00387">
    <property type="entry name" value="HATPase_c"/>
    <property type="match status" value="1"/>
</dbReference>
<evidence type="ECO:0000256" key="9">
    <source>
        <dbReference type="ARBA" id="ARBA00022840"/>
    </source>
</evidence>
<dbReference type="CDD" id="cd00082">
    <property type="entry name" value="HisKA"/>
    <property type="match status" value="1"/>
</dbReference>
<evidence type="ECO:0000256" key="5">
    <source>
        <dbReference type="ARBA" id="ARBA00022679"/>
    </source>
</evidence>
<dbReference type="Pfam" id="PF08448">
    <property type="entry name" value="PAS_4"/>
    <property type="match status" value="1"/>
</dbReference>
<dbReference type="NCBIfam" id="TIGR00229">
    <property type="entry name" value="sensory_box"/>
    <property type="match status" value="1"/>
</dbReference>
<dbReference type="AlphaFoldDB" id="H8I774"/>
<dbReference type="GeneID" id="11971711"/>
<reference evidence="15 16" key="1">
    <citation type="journal article" date="2012" name="J. Bacteriol.">
        <title>Complete genome sequence of a thermophilic methanogen, Methanocella conradii HZ254, isolated from Chinese rice field soil.</title>
        <authorList>
            <person name="Lu Z."/>
            <person name="Lu Y."/>
        </authorList>
    </citation>
    <scope>NUCLEOTIDE SEQUENCE [LARGE SCALE GENOMIC DNA]</scope>
    <source>
        <strain evidence="16">DSM 24694 / JCM 17849 / CGMCC 1.5162 / HZ254</strain>
    </source>
</reference>
<dbReference type="GO" id="GO:0016020">
    <property type="term" value="C:membrane"/>
    <property type="evidence" value="ECO:0007669"/>
    <property type="project" value="UniProtKB-SubCell"/>
</dbReference>
<dbReference type="GO" id="GO:0000156">
    <property type="term" value="F:phosphorelay response regulator activity"/>
    <property type="evidence" value="ECO:0007669"/>
    <property type="project" value="TreeGrafter"/>
</dbReference>
<dbReference type="eggNOG" id="arCOG06515">
    <property type="taxonomic scope" value="Archaea"/>
</dbReference>
<dbReference type="InterPro" id="IPR013656">
    <property type="entry name" value="PAS_4"/>
</dbReference>
<sequence length="367" mass="41537">MPGEYDVQEGIIKGKKEDDFWKRVFDSIHDGISIIDRDYNIICVNSTMERWHSDMLPLAGKKCYYAYHGRHMPCEHCPGQITMKERKTNVSIIPSESPMVGWREVNSFPLIDDSGEVQGIIYYIRDITERKRAEEALQETKAQAELYVDLMGHDINNLNQVGMGFLELALDTLDLDEQGRSILSSSLRALESSTRLIDNVKKLQKVKSGKLQRYVVDLGKTLELVKENYSHMPGSNVTINYSPVSNCYVMANELLYDVFANIVSNAIKYAVQDPVIDITIKKAYDGDNFYYKVAVEDNGPGIPDELKARLFKRQLGGDKMAKGSGIGLYLVKTLVNSYHGRVWAEDRVYGDRSKGSRFVVMLPATHA</sequence>
<evidence type="ECO:0000256" key="10">
    <source>
        <dbReference type="ARBA" id="ARBA00022989"/>
    </source>
</evidence>
<dbReference type="InterPro" id="IPR036890">
    <property type="entry name" value="HATPase_C_sf"/>
</dbReference>
<organism evidence="15 16">
    <name type="scientific">Methanocella conradii (strain DSM 24694 / JCM 17849 / CGMCC 1.5162 / HZ254)</name>
    <dbReference type="NCBI Taxonomy" id="1041930"/>
    <lineage>
        <taxon>Archaea</taxon>
        <taxon>Methanobacteriati</taxon>
        <taxon>Methanobacteriota</taxon>
        <taxon>Stenosarchaea group</taxon>
        <taxon>Methanomicrobia</taxon>
        <taxon>Methanocellales</taxon>
        <taxon>Methanocellaceae</taxon>
        <taxon>Methanocella</taxon>
    </lineage>
</organism>
<dbReference type="PROSITE" id="PS50113">
    <property type="entry name" value="PAC"/>
    <property type="match status" value="1"/>
</dbReference>
<evidence type="ECO:0000256" key="12">
    <source>
        <dbReference type="ARBA" id="ARBA00023136"/>
    </source>
</evidence>
<dbReference type="Gene3D" id="3.30.565.10">
    <property type="entry name" value="Histidine kinase-like ATPase, C-terminal domain"/>
    <property type="match status" value="1"/>
</dbReference>
<dbReference type="GO" id="GO:0005524">
    <property type="term" value="F:ATP binding"/>
    <property type="evidence" value="ECO:0007669"/>
    <property type="project" value="UniProtKB-KW"/>
</dbReference>
<proteinExistence type="predicted"/>
<dbReference type="InterPro" id="IPR003661">
    <property type="entry name" value="HisK_dim/P_dom"/>
</dbReference>
<dbReference type="GO" id="GO:0007234">
    <property type="term" value="P:osmosensory signaling via phosphorelay pathway"/>
    <property type="evidence" value="ECO:0007669"/>
    <property type="project" value="TreeGrafter"/>
</dbReference>
<dbReference type="Gene3D" id="1.10.287.130">
    <property type="match status" value="1"/>
</dbReference>
<dbReference type="eggNOG" id="arCOG02353">
    <property type="taxonomic scope" value="Archaea"/>
</dbReference>
<evidence type="ECO:0000256" key="11">
    <source>
        <dbReference type="ARBA" id="ARBA00023012"/>
    </source>
</evidence>